<comment type="similarity">
    <text evidence="1">Belongs to the LytR/CpsA/Psr (LCP) family.</text>
</comment>
<dbReference type="Proteomes" id="UP000184389">
    <property type="component" value="Unassembled WGS sequence"/>
</dbReference>
<evidence type="ECO:0000259" key="4">
    <source>
        <dbReference type="Pfam" id="PF03816"/>
    </source>
</evidence>
<keyword evidence="3" id="KW-1133">Transmembrane helix</keyword>
<feature type="coiled-coil region" evidence="2">
    <location>
        <begin position="24"/>
        <end position="77"/>
    </location>
</feature>
<dbReference type="InterPro" id="IPR004474">
    <property type="entry name" value="LytR_CpsA_psr"/>
</dbReference>
<accession>A0A1M5Y5W4</accession>
<keyword evidence="3" id="KW-0812">Transmembrane</keyword>
<dbReference type="EMBL" id="FQXR01000009">
    <property type="protein sequence ID" value="SHI07204.1"/>
    <property type="molecule type" value="Genomic_DNA"/>
</dbReference>
<feature type="domain" description="Cell envelope-related transcriptional attenuator" evidence="4">
    <location>
        <begin position="88"/>
        <end position="248"/>
    </location>
</feature>
<dbReference type="NCBIfam" id="TIGR00350">
    <property type="entry name" value="lytR_cpsA_psr"/>
    <property type="match status" value="1"/>
</dbReference>
<dbReference type="PANTHER" id="PTHR33392">
    <property type="entry name" value="POLYISOPRENYL-TEICHOIC ACID--PEPTIDOGLYCAN TEICHOIC ACID TRANSFERASE TAGU"/>
    <property type="match status" value="1"/>
</dbReference>
<feature type="transmembrane region" description="Helical" evidence="3">
    <location>
        <begin position="7"/>
        <end position="27"/>
    </location>
</feature>
<dbReference type="Gene3D" id="3.40.630.190">
    <property type="entry name" value="LCP protein"/>
    <property type="match status" value="1"/>
</dbReference>
<dbReference type="OrthoDB" id="305468at2"/>
<evidence type="ECO:0000313" key="5">
    <source>
        <dbReference type="EMBL" id="SHI07204.1"/>
    </source>
</evidence>
<evidence type="ECO:0000256" key="2">
    <source>
        <dbReference type="SAM" id="Coils"/>
    </source>
</evidence>
<dbReference type="RefSeq" id="WP_072744649.1">
    <property type="nucleotide sequence ID" value="NZ_FQXR01000009.1"/>
</dbReference>
<organism evidence="5 6">
    <name type="scientific">Sporanaerobacter acetigenes DSM 13106</name>
    <dbReference type="NCBI Taxonomy" id="1123281"/>
    <lineage>
        <taxon>Bacteria</taxon>
        <taxon>Bacillati</taxon>
        <taxon>Bacillota</taxon>
        <taxon>Tissierellia</taxon>
        <taxon>Tissierellales</taxon>
        <taxon>Sporanaerobacteraceae</taxon>
        <taxon>Sporanaerobacter</taxon>
    </lineage>
</organism>
<evidence type="ECO:0000256" key="1">
    <source>
        <dbReference type="ARBA" id="ARBA00006068"/>
    </source>
</evidence>
<gene>
    <name evidence="5" type="ORF">SAMN02745180_01997</name>
</gene>
<evidence type="ECO:0000313" key="6">
    <source>
        <dbReference type="Proteomes" id="UP000184389"/>
    </source>
</evidence>
<evidence type="ECO:0000256" key="3">
    <source>
        <dbReference type="SAM" id="Phobius"/>
    </source>
</evidence>
<reference evidence="5 6" key="1">
    <citation type="submission" date="2016-11" db="EMBL/GenBank/DDBJ databases">
        <authorList>
            <person name="Jaros S."/>
            <person name="Januszkiewicz K."/>
            <person name="Wedrychowicz H."/>
        </authorList>
    </citation>
    <scope>NUCLEOTIDE SEQUENCE [LARGE SCALE GENOMIC DNA]</scope>
    <source>
        <strain evidence="5 6">DSM 13106</strain>
    </source>
</reference>
<keyword evidence="3" id="KW-0472">Membrane</keyword>
<name>A0A1M5Y5W4_9FIRM</name>
<keyword evidence="2" id="KW-0175">Coiled coil</keyword>
<sequence>MKENLKILIIFSVCIVMAFFLGSYTYLETKVRNHEDENENFLKEEKNISQKNGEKKVEEKKETIDTLEKAYEKSSRINFVLMGMEDIRSDTIIFISFDPKLKKVDMISIPRDTYIYRKGYEEAEQRKINAVYASHGASGVKKVVSYVLEGVPVHHYIMIDYEGVERIVDSVGGVEVTVPFHMKYKDPTAKPPLYIDIPEGKQTLNGKKSVEFLRYRKDNDGKSGYSDGDLGRVKAQQEFLRSFFDKVLSIKMPLAIKTSFDYVKTDVNLTEALNYGKSALAMGSEDFNFIILPGVGTYKKIKNKKLSYFIYDEPMVKEIIENIYGVEKKVLIE</sequence>
<dbReference type="AlphaFoldDB" id="A0A1M5Y5W4"/>
<keyword evidence="6" id="KW-1185">Reference proteome</keyword>
<dbReference type="STRING" id="1123281.SAMN02745180_01997"/>
<proteinExistence type="inferred from homology"/>
<dbReference type="InterPro" id="IPR050922">
    <property type="entry name" value="LytR/CpsA/Psr_CW_biosynth"/>
</dbReference>
<dbReference type="Pfam" id="PF03816">
    <property type="entry name" value="LytR_cpsA_psr"/>
    <property type="match status" value="1"/>
</dbReference>
<dbReference type="PANTHER" id="PTHR33392:SF6">
    <property type="entry name" value="POLYISOPRENYL-TEICHOIC ACID--PEPTIDOGLYCAN TEICHOIC ACID TRANSFERASE TAGU"/>
    <property type="match status" value="1"/>
</dbReference>
<protein>
    <submittedName>
        <fullName evidence="5">Transcriptional attenuator, LytR family</fullName>
    </submittedName>
</protein>